<keyword evidence="2" id="KW-0472">Membrane</keyword>
<evidence type="ECO:0000313" key="4">
    <source>
        <dbReference type="Proteomes" id="UP000654370"/>
    </source>
</evidence>
<feature type="transmembrane region" description="Helical" evidence="2">
    <location>
        <begin position="141"/>
        <end position="159"/>
    </location>
</feature>
<accession>A0A8H7U9Z4</accession>
<evidence type="ECO:0000256" key="2">
    <source>
        <dbReference type="SAM" id="Phobius"/>
    </source>
</evidence>
<sequence length="205" mass="22569">MEGIKKRKNPSTPLEDQAEFLDEQEQERLVSDLRKENEKSNRSIQRGLAGLSILVSSLYLLFLKELIYPAQALAVPMIPIPSREPITSETNYPGFAATISLVSLALSFYIILLNSGLSVLSLAKSVVSKDVEQGTPQSASLVVMGNIIVSLIPPLLSYSVSLKELIFWTLPLLVLLMDLLALQMMDNVNQELGGLESSKYKYKGA</sequence>
<feature type="transmembrane region" description="Helical" evidence="2">
    <location>
        <begin position="44"/>
        <end position="62"/>
    </location>
</feature>
<keyword evidence="2" id="KW-0812">Transmembrane</keyword>
<gene>
    <name evidence="3" type="ORF">INT43_003063</name>
</gene>
<name>A0A8H7U9Z4_MORIS</name>
<organism evidence="3 4">
    <name type="scientific">Mortierella isabellina</name>
    <name type="common">Filamentous fungus</name>
    <name type="synonym">Umbelopsis isabellina</name>
    <dbReference type="NCBI Taxonomy" id="91625"/>
    <lineage>
        <taxon>Eukaryota</taxon>
        <taxon>Fungi</taxon>
        <taxon>Fungi incertae sedis</taxon>
        <taxon>Mucoromycota</taxon>
        <taxon>Mucoromycotina</taxon>
        <taxon>Umbelopsidomycetes</taxon>
        <taxon>Umbelopsidales</taxon>
        <taxon>Umbelopsidaceae</taxon>
        <taxon>Umbelopsis</taxon>
    </lineage>
</organism>
<dbReference type="AlphaFoldDB" id="A0A8H7U9Z4"/>
<comment type="caution">
    <text evidence="3">The sequence shown here is derived from an EMBL/GenBank/DDBJ whole genome shotgun (WGS) entry which is preliminary data.</text>
</comment>
<dbReference type="OrthoDB" id="3358048at2759"/>
<feature type="region of interest" description="Disordered" evidence="1">
    <location>
        <begin position="1"/>
        <end position="20"/>
    </location>
</feature>
<evidence type="ECO:0000256" key="1">
    <source>
        <dbReference type="SAM" id="MobiDB-lite"/>
    </source>
</evidence>
<feature type="transmembrane region" description="Helical" evidence="2">
    <location>
        <begin position="95"/>
        <end position="120"/>
    </location>
</feature>
<dbReference type="EMBL" id="JAEPQZ010000008">
    <property type="protein sequence ID" value="KAG2177816.1"/>
    <property type="molecule type" value="Genomic_DNA"/>
</dbReference>
<keyword evidence="4" id="KW-1185">Reference proteome</keyword>
<protein>
    <submittedName>
        <fullName evidence="3">Uncharacterized protein</fullName>
    </submittedName>
</protein>
<dbReference type="Proteomes" id="UP000654370">
    <property type="component" value="Unassembled WGS sequence"/>
</dbReference>
<keyword evidence="2" id="KW-1133">Transmembrane helix</keyword>
<reference evidence="3" key="1">
    <citation type="submission" date="2020-12" db="EMBL/GenBank/DDBJ databases">
        <title>Metabolic potential, ecology and presence of endohyphal bacteria is reflected in genomic diversity of Mucoromycotina.</title>
        <authorList>
            <person name="Muszewska A."/>
            <person name="Okrasinska A."/>
            <person name="Steczkiewicz K."/>
            <person name="Drgas O."/>
            <person name="Orlowska M."/>
            <person name="Perlinska-Lenart U."/>
            <person name="Aleksandrzak-Piekarczyk T."/>
            <person name="Szatraj K."/>
            <person name="Zielenkiewicz U."/>
            <person name="Pilsyk S."/>
            <person name="Malc E."/>
            <person name="Mieczkowski P."/>
            <person name="Kruszewska J.S."/>
            <person name="Biernat P."/>
            <person name="Pawlowska J."/>
        </authorList>
    </citation>
    <scope>NUCLEOTIDE SEQUENCE</scope>
    <source>
        <strain evidence="3">WA0000067209</strain>
    </source>
</reference>
<proteinExistence type="predicted"/>
<feature type="transmembrane region" description="Helical" evidence="2">
    <location>
        <begin position="165"/>
        <end position="182"/>
    </location>
</feature>
<evidence type="ECO:0000313" key="3">
    <source>
        <dbReference type="EMBL" id="KAG2177816.1"/>
    </source>
</evidence>